<dbReference type="SMART" id="SM00287">
    <property type="entry name" value="SH3b"/>
    <property type="match status" value="1"/>
</dbReference>
<accession>A0A8S5MYG9</accession>
<organism evidence="3">
    <name type="scientific">Siphoviridae sp. cthrK8</name>
    <dbReference type="NCBI Taxonomy" id="2826429"/>
    <lineage>
        <taxon>Viruses</taxon>
        <taxon>Duplodnaviria</taxon>
        <taxon>Heunggongvirae</taxon>
        <taxon>Uroviricota</taxon>
        <taxon>Caudoviricetes</taxon>
    </lineage>
</organism>
<proteinExistence type="inferred from homology"/>
<dbReference type="Pfam" id="PF08460">
    <property type="entry name" value="SH3_5"/>
    <property type="match status" value="1"/>
</dbReference>
<comment type="similarity">
    <text evidence="1">Belongs to the N-acetylmuramoyl-L-alanine amidase 2 family.</text>
</comment>
<dbReference type="Gene3D" id="2.30.30.40">
    <property type="entry name" value="SH3 Domains"/>
    <property type="match status" value="1"/>
</dbReference>
<evidence type="ECO:0000259" key="2">
    <source>
        <dbReference type="PROSITE" id="PS51781"/>
    </source>
</evidence>
<feature type="domain" description="SH3b" evidence="2">
    <location>
        <begin position="166"/>
        <end position="235"/>
    </location>
</feature>
<evidence type="ECO:0000256" key="1">
    <source>
        <dbReference type="ARBA" id="ARBA00007553"/>
    </source>
</evidence>
<sequence length="245" mass="27330">MDKVKLFQNEVLGSGFDIDGYFGWQCWDGYAKYCLWLGVPFSNCTDSYYVKDLWNQRHENGILDYFDEVENLEGGEVCIFMESSPTPVSHVAIFIGDVDGVNGQFLGQNQGGAPGPFGGGAFDVQIFPYSILYPTAFRPKGESLPKQELKEAITEVMDNHEVPFFPEDATFTVGDSPINVRREPNLNGEIVAVYQPGDKVHYDSKGSNDGYRWISYVGESGNRNYLAIGQTDEAGNRIDLWGELS</sequence>
<evidence type="ECO:0000313" key="3">
    <source>
        <dbReference type="EMBL" id="DAD87422.1"/>
    </source>
</evidence>
<dbReference type="PROSITE" id="PS51781">
    <property type="entry name" value="SH3B"/>
    <property type="match status" value="1"/>
</dbReference>
<dbReference type="Gene3D" id="3.90.1720.10">
    <property type="entry name" value="endopeptidase domain like (from Nostoc punctiforme)"/>
    <property type="match status" value="1"/>
</dbReference>
<name>A0A8S5MYG9_9CAUD</name>
<protein>
    <submittedName>
        <fullName evidence="3">Adenosylhomocysteinase</fullName>
    </submittedName>
</protein>
<dbReference type="EMBL" id="BK015021">
    <property type="protein sequence ID" value="DAD87422.1"/>
    <property type="molecule type" value="Genomic_DNA"/>
</dbReference>
<reference evidence="3" key="1">
    <citation type="journal article" date="2021" name="Proc. Natl. Acad. Sci. U.S.A.">
        <title>A Catalog of Tens of Thousands of Viruses from Human Metagenomes Reveals Hidden Associations with Chronic Diseases.</title>
        <authorList>
            <person name="Tisza M.J."/>
            <person name="Buck C.B."/>
        </authorList>
    </citation>
    <scope>NUCLEOTIDE SEQUENCE</scope>
    <source>
        <strain evidence="3">CthrK8</strain>
    </source>
</reference>
<dbReference type="InterPro" id="IPR003646">
    <property type="entry name" value="SH3-like_bac-type"/>
</dbReference>